<accession>A0A5D4RWM1</accession>
<dbReference type="AlphaFoldDB" id="A0A5D4RWM1"/>
<keyword evidence="2" id="KW-0732">Signal</keyword>
<evidence type="ECO:0000256" key="2">
    <source>
        <dbReference type="SAM" id="SignalP"/>
    </source>
</evidence>
<evidence type="ECO:0000256" key="1">
    <source>
        <dbReference type="SAM" id="MobiDB-lite"/>
    </source>
</evidence>
<proteinExistence type="predicted"/>
<dbReference type="NCBIfam" id="NF038353">
    <property type="entry name" value="FxLYD_dom"/>
    <property type="match status" value="1"/>
</dbReference>
<dbReference type="PROSITE" id="PS51257">
    <property type="entry name" value="PROKAR_LIPOPROTEIN"/>
    <property type="match status" value="1"/>
</dbReference>
<evidence type="ECO:0000313" key="3">
    <source>
        <dbReference type="EMBL" id="TYS55795.1"/>
    </source>
</evidence>
<feature type="compositionally biased region" description="Basic and acidic residues" evidence="1">
    <location>
        <begin position="40"/>
        <end position="57"/>
    </location>
</feature>
<gene>
    <name evidence="3" type="ORF">FZD47_25560</name>
</gene>
<name>A0A5D4RWM1_9BACI</name>
<feature type="signal peptide" evidence="2">
    <location>
        <begin position="1"/>
        <end position="17"/>
    </location>
</feature>
<dbReference type="EMBL" id="VTES01000015">
    <property type="protein sequence ID" value="TYS55795.1"/>
    <property type="molecule type" value="Genomic_DNA"/>
</dbReference>
<organism evidence="3 4">
    <name type="scientific">Bacillus infantis</name>
    <dbReference type="NCBI Taxonomy" id="324767"/>
    <lineage>
        <taxon>Bacteria</taxon>
        <taxon>Bacillati</taxon>
        <taxon>Bacillota</taxon>
        <taxon>Bacilli</taxon>
        <taxon>Bacillales</taxon>
        <taxon>Bacillaceae</taxon>
        <taxon>Bacillus</taxon>
    </lineage>
</organism>
<reference evidence="3 4" key="1">
    <citation type="submission" date="2019-08" db="EMBL/GenBank/DDBJ databases">
        <title>Bacillus genomes from the desert of Cuatro Cienegas, Coahuila.</title>
        <authorList>
            <person name="Olmedo-Alvarez G."/>
        </authorList>
    </citation>
    <scope>NUCLEOTIDE SEQUENCE [LARGE SCALE GENOMIC DNA]</scope>
    <source>
        <strain evidence="3 4">CH37_1T</strain>
    </source>
</reference>
<evidence type="ECO:0000313" key="4">
    <source>
        <dbReference type="Proteomes" id="UP000323732"/>
    </source>
</evidence>
<evidence type="ECO:0008006" key="5">
    <source>
        <dbReference type="Google" id="ProtNLM"/>
    </source>
</evidence>
<dbReference type="RefSeq" id="WP_148951161.1">
    <property type="nucleotide sequence ID" value="NZ_VTES01000015.1"/>
</dbReference>
<protein>
    <recommendedName>
        <fullName evidence="5">Lipoprotein</fullName>
    </recommendedName>
</protein>
<dbReference type="Proteomes" id="UP000323732">
    <property type="component" value="Unassembled WGS sequence"/>
</dbReference>
<feature type="chain" id="PRO_5039497706" description="Lipoprotein" evidence="2">
    <location>
        <begin position="18"/>
        <end position="254"/>
    </location>
</feature>
<feature type="region of interest" description="Disordered" evidence="1">
    <location>
        <begin position="23"/>
        <end position="62"/>
    </location>
</feature>
<dbReference type="InterPro" id="IPR047676">
    <property type="entry name" value="FxLYD_dom"/>
</dbReference>
<feature type="compositionally biased region" description="Low complexity" evidence="1">
    <location>
        <begin position="25"/>
        <end position="39"/>
    </location>
</feature>
<sequence>MKLLRLMALFAIMLALAACSNGEHAGTSDSSTDKAAAADSGDKKAEESKKSEPKLEVVDQTGGAWGDSIGSVWVHSAAVFKNTGDTPVMIGESQMNYKDQSDGILGTSSMIYSVPRVVQPGETAFVGESTVLEGISDPAAYKETSYNFSFDEAAEGEGNILETTGVKGIVGDEWTPYKVTGVVKNTTETLQSDIRLAAGLFDAEGKLLGVLTGSVDVGVNPGGEAGFELSYPDLPEGVAGKVKSFEVKAYGFEW</sequence>
<comment type="caution">
    <text evidence="3">The sequence shown here is derived from an EMBL/GenBank/DDBJ whole genome shotgun (WGS) entry which is preliminary data.</text>
</comment>